<accession>A0A2A6BSZ6</accession>
<dbReference type="PRINTS" id="PR00449">
    <property type="entry name" value="RASTRNSFRMNG"/>
</dbReference>
<dbReference type="Pfam" id="PF00071">
    <property type="entry name" value="Ras"/>
    <property type="match status" value="2"/>
</dbReference>
<keyword evidence="7" id="KW-0636">Prenylation</keyword>
<sequence length="822" mass="93094">MLHLLLIGDSEVGKTSILKRFSNDTYYQSTLHTIGIDFKFKTTVMNGKKIKLQIWDTAGQERFHAITSSYYRKADGIALVYDITNTKSFERISLRLRDIHEKAPDNVSLILLGNKCDLENKRTVSRDAAEQVASDLAIPFRETSAMENINIDRAFLDLVESILKKKAHEGFTNVASDKLIKSSGDGEASNLPANSKYLETLMIQLILIGDSGVGKTCILKRYVGDTFQNSTLHTFGVDFKFKRIVMNGEKIDLQIWDTAGQERFNSITASYYRNADGIALVYDITKYDSFEIITQRMRDIRENAPENVSMILLGNKSDIDEERTVSREAAEQVASDLSIPFMEISAKENINIDQAFRDLVDIILNKKTHDDATKLDSATVDLQASKTKGCCKYRNDFTVVYYIISFPQCRNYTTSLHENFFHKWSAFESESLLHTVTFEGLGHHHAVTKEYNFAIPLMHKECFCECESTERCNAKSHAFTTFPGEHTGGCYRTLFSHQSNTSCASSSQLGSNLCCELSFKPYENKMYMAFKLEEHPIALAIFKYAAYNYSGNSWTIENQTSIGIPLNGRSQKKKFGAQDLLEIDVSGTISRQLKGGIYFTQLNQSGQTDGIRKEHINKFNENNPNNLGWYRQNESNGHFYISKWRSVLKNVFDARVENCLAQEYTYSFDAEFFAVDEMPIDFKLPPYVEEQHHWIESAAFSNDSMNQVIVSYKEGTNLHVGLHASNASAGNLFFLHNSSHIDSFNGSIIFDAQSRHYLNIFVHGASGILHGRIHAGDSEITTEIHSFTIYVHEVAPTNRSFIIRLPATVDKKGMFTCMTADE</sequence>
<dbReference type="Gene3D" id="3.40.50.300">
    <property type="entry name" value="P-loop containing nucleotide triphosphate hydrolases"/>
    <property type="match status" value="2"/>
</dbReference>
<reference evidence="9" key="1">
    <citation type="journal article" date="2008" name="Nat. Genet.">
        <title>The Pristionchus pacificus genome provides a unique perspective on nematode lifestyle and parasitism.</title>
        <authorList>
            <person name="Dieterich C."/>
            <person name="Clifton S.W."/>
            <person name="Schuster L.N."/>
            <person name="Chinwalla A."/>
            <person name="Delehaunty K."/>
            <person name="Dinkelacker I."/>
            <person name="Fulton L."/>
            <person name="Fulton R."/>
            <person name="Godfrey J."/>
            <person name="Minx P."/>
            <person name="Mitreva M."/>
            <person name="Roeseler W."/>
            <person name="Tian H."/>
            <person name="Witte H."/>
            <person name="Yang S.P."/>
            <person name="Wilson R.K."/>
            <person name="Sommer R.J."/>
        </authorList>
    </citation>
    <scope>NUCLEOTIDE SEQUENCE [LARGE SCALE GENOMIC DNA]</scope>
    <source>
        <strain evidence="9">PS312</strain>
    </source>
</reference>
<dbReference type="PROSITE" id="PS51420">
    <property type="entry name" value="RHO"/>
    <property type="match status" value="2"/>
</dbReference>
<dbReference type="Gene3D" id="2.60.40.3980">
    <property type="entry name" value="Cell-cell fusogen EFF/AFF, domain 3"/>
    <property type="match status" value="1"/>
</dbReference>
<organism evidence="8 9">
    <name type="scientific">Pristionchus pacificus</name>
    <name type="common">Parasitic nematode worm</name>
    <dbReference type="NCBI Taxonomy" id="54126"/>
    <lineage>
        <taxon>Eukaryota</taxon>
        <taxon>Metazoa</taxon>
        <taxon>Ecdysozoa</taxon>
        <taxon>Nematoda</taxon>
        <taxon>Chromadorea</taxon>
        <taxon>Rhabditida</taxon>
        <taxon>Rhabditina</taxon>
        <taxon>Diplogasteromorpha</taxon>
        <taxon>Diplogasteroidea</taxon>
        <taxon>Neodiplogasteridae</taxon>
        <taxon>Pristionchus</taxon>
    </lineage>
</organism>
<keyword evidence="9" id="KW-1185">Reference proteome</keyword>
<accession>A0A8R1UPI7</accession>
<dbReference type="InterPro" id="IPR029213">
    <property type="entry name" value="Fusogen_EFF/AFF"/>
</dbReference>
<dbReference type="PROSITE" id="PS51421">
    <property type="entry name" value="RAS"/>
    <property type="match status" value="2"/>
</dbReference>
<evidence type="ECO:0000256" key="3">
    <source>
        <dbReference type="ARBA" id="ARBA00022741"/>
    </source>
</evidence>
<dbReference type="NCBIfam" id="TIGR00231">
    <property type="entry name" value="small_GTP"/>
    <property type="match status" value="2"/>
</dbReference>
<dbReference type="GO" id="GO:0006887">
    <property type="term" value="P:exocytosis"/>
    <property type="evidence" value="ECO:0000318"/>
    <property type="project" value="GO_Central"/>
</dbReference>
<keyword evidence="4" id="KW-0342">GTP-binding</keyword>
<dbReference type="CDD" id="cd00154">
    <property type="entry name" value="Rab"/>
    <property type="match status" value="1"/>
</dbReference>
<evidence type="ECO:0000256" key="6">
    <source>
        <dbReference type="ARBA" id="ARBA00023288"/>
    </source>
</evidence>
<gene>
    <name evidence="8" type="primary">WBGene00275645</name>
</gene>
<dbReference type="GO" id="GO:0005794">
    <property type="term" value="C:Golgi apparatus"/>
    <property type="evidence" value="ECO:0000318"/>
    <property type="project" value="GO_Central"/>
</dbReference>
<dbReference type="GO" id="GO:0031489">
    <property type="term" value="F:myosin V binding"/>
    <property type="evidence" value="ECO:0000318"/>
    <property type="project" value="GO_Central"/>
</dbReference>
<evidence type="ECO:0000313" key="9">
    <source>
        <dbReference type="Proteomes" id="UP000005239"/>
    </source>
</evidence>
<keyword evidence="6" id="KW-0449">Lipoprotein</keyword>
<evidence type="ECO:0000256" key="4">
    <source>
        <dbReference type="ARBA" id="ARBA00023134"/>
    </source>
</evidence>
<dbReference type="PANTHER" id="PTHR47980">
    <property type="entry name" value="LD44762P"/>
    <property type="match status" value="1"/>
</dbReference>
<dbReference type="SMART" id="SM00173">
    <property type="entry name" value="RAS"/>
    <property type="match status" value="2"/>
</dbReference>
<dbReference type="Proteomes" id="UP000005239">
    <property type="component" value="Unassembled WGS sequence"/>
</dbReference>
<dbReference type="GO" id="GO:0016020">
    <property type="term" value="C:membrane"/>
    <property type="evidence" value="ECO:0000318"/>
    <property type="project" value="GO_Central"/>
</dbReference>
<dbReference type="SMART" id="SM00176">
    <property type="entry name" value="RAN"/>
    <property type="match status" value="2"/>
</dbReference>
<dbReference type="EnsemblMetazoa" id="PPA37276.1">
    <property type="protein sequence ID" value="PPA37276.1"/>
    <property type="gene ID" value="WBGene00275645"/>
</dbReference>
<dbReference type="GO" id="GO:0099503">
    <property type="term" value="C:secretory vesicle"/>
    <property type="evidence" value="ECO:0000318"/>
    <property type="project" value="GO_Central"/>
</dbReference>
<comment type="subcellular location">
    <subcellularLocation>
        <location evidence="1">Endomembrane system</location>
    </subcellularLocation>
</comment>
<keyword evidence="3" id="KW-0547">Nucleotide-binding</keyword>
<dbReference type="AlphaFoldDB" id="A0A2A6BSZ6"/>
<dbReference type="SUPFAM" id="SSF52540">
    <property type="entry name" value="P-loop containing nucleoside triphosphate hydrolases"/>
    <property type="match status" value="2"/>
</dbReference>
<protein>
    <submittedName>
        <fullName evidence="8">ADP ribosylation factor</fullName>
    </submittedName>
</protein>
<evidence type="ECO:0000256" key="5">
    <source>
        <dbReference type="ARBA" id="ARBA00023136"/>
    </source>
</evidence>
<evidence type="ECO:0000256" key="7">
    <source>
        <dbReference type="ARBA" id="ARBA00023289"/>
    </source>
</evidence>
<dbReference type="InterPro" id="IPR043076">
    <property type="entry name" value="Fusogen_EFF/AFF_dom3"/>
</dbReference>
<dbReference type="InterPro" id="IPR005225">
    <property type="entry name" value="Small_GTP-bd"/>
</dbReference>
<evidence type="ECO:0000256" key="2">
    <source>
        <dbReference type="ARBA" id="ARBA00006270"/>
    </source>
</evidence>
<dbReference type="GO" id="GO:0005525">
    <property type="term" value="F:GTP binding"/>
    <property type="evidence" value="ECO:0007669"/>
    <property type="project" value="UniProtKB-KW"/>
</dbReference>
<dbReference type="InterPro" id="IPR050305">
    <property type="entry name" value="Small_GTPase_Rab"/>
</dbReference>
<proteinExistence type="inferred from homology"/>
<dbReference type="InterPro" id="IPR001806">
    <property type="entry name" value="Small_GTPase"/>
</dbReference>
<comment type="similarity">
    <text evidence="2">Belongs to the small GTPase superfamily. Rab family.</text>
</comment>
<dbReference type="GO" id="GO:0055037">
    <property type="term" value="C:recycling endosome"/>
    <property type="evidence" value="ECO:0000318"/>
    <property type="project" value="GO_Central"/>
</dbReference>
<dbReference type="GO" id="GO:0003924">
    <property type="term" value="F:GTPase activity"/>
    <property type="evidence" value="ECO:0007669"/>
    <property type="project" value="InterPro"/>
</dbReference>
<evidence type="ECO:0000256" key="1">
    <source>
        <dbReference type="ARBA" id="ARBA00004308"/>
    </source>
</evidence>
<name>A0A2A6BSZ6_PRIPA</name>
<dbReference type="Pfam" id="PF14884">
    <property type="entry name" value="EFF-AFF"/>
    <property type="match status" value="1"/>
</dbReference>
<dbReference type="OrthoDB" id="5816567at2759"/>
<keyword evidence="5" id="KW-0472">Membrane</keyword>
<dbReference type="FunFam" id="3.40.50.300:FF:000586">
    <property type="entry name" value="Rab family GTPase"/>
    <property type="match status" value="2"/>
</dbReference>
<evidence type="ECO:0000313" key="8">
    <source>
        <dbReference type="EnsemblMetazoa" id="PPA37276.1"/>
    </source>
</evidence>
<dbReference type="InterPro" id="IPR027417">
    <property type="entry name" value="P-loop_NTPase"/>
</dbReference>
<reference evidence="8" key="2">
    <citation type="submission" date="2022-06" db="UniProtKB">
        <authorList>
            <consortium name="EnsemblMetazoa"/>
        </authorList>
    </citation>
    <scope>IDENTIFICATION</scope>
    <source>
        <strain evidence="8">PS312</strain>
    </source>
</reference>
<dbReference type="Gene3D" id="2.60.98.60">
    <property type="entry name" value="Cell-cell fusogen EFF/AFF, domain 1"/>
    <property type="match status" value="3"/>
</dbReference>
<dbReference type="SMART" id="SM00175">
    <property type="entry name" value="RAB"/>
    <property type="match status" value="2"/>
</dbReference>
<dbReference type="PROSITE" id="PS51419">
    <property type="entry name" value="RAB"/>
    <property type="match status" value="2"/>
</dbReference>
<dbReference type="SMART" id="SM00174">
    <property type="entry name" value="RHO"/>
    <property type="match status" value="2"/>
</dbReference>